<dbReference type="Pfam" id="PF13479">
    <property type="entry name" value="AAA_24"/>
    <property type="match status" value="1"/>
</dbReference>
<accession>A0A6M3K2H4</accession>
<evidence type="ECO:0000313" key="1">
    <source>
        <dbReference type="EMBL" id="QJA75502.1"/>
    </source>
</evidence>
<reference evidence="1" key="1">
    <citation type="submission" date="2020-03" db="EMBL/GenBank/DDBJ databases">
        <title>The deep terrestrial virosphere.</title>
        <authorList>
            <person name="Holmfeldt K."/>
            <person name="Nilsson E."/>
            <person name="Simone D."/>
            <person name="Lopez-Fernandez M."/>
            <person name="Wu X."/>
            <person name="de Brujin I."/>
            <person name="Lundin D."/>
            <person name="Andersson A."/>
            <person name="Bertilsson S."/>
            <person name="Dopson M."/>
        </authorList>
    </citation>
    <scope>NUCLEOTIDE SEQUENCE</scope>
    <source>
        <strain evidence="1">MM415A01767</strain>
    </source>
</reference>
<name>A0A6M3K2H4_9ZZZZ</name>
<dbReference type="AlphaFoldDB" id="A0A6M3K2H4"/>
<sequence length="282" mass="32263">MSENERLEIEAEAKKLQKMYQDDPRSKSFNAIIYGGFGTGKSSLLRTCRRPILVDSFDPGGSKVLDGYMDIKGWPEEYKLDDEIYKDTRFEVEDPSRPTAAKLWDEEYHRRKRMGFFDQIGTYAVDSMTTLAQDIMYSIMQKAGRAGGTPFQQDWLPQMTVIENFMRDMVSLPCDCILIGHDDADKDEATGRMFIGLMITGKLKRRVPLLFDEIYSAQTNETSSGIEYKLLTRSTGLYQARTRLGKGGELDTYEKPDIKNILRKVGLPTEDKPRLINSTKEQ</sequence>
<organism evidence="1">
    <name type="scientific">viral metagenome</name>
    <dbReference type="NCBI Taxonomy" id="1070528"/>
    <lineage>
        <taxon>unclassified sequences</taxon>
        <taxon>metagenomes</taxon>
        <taxon>organismal metagenomes</taxon>
    </lineage>
</organism>
<gene>
    <name evidence="1" type="ORF">MM415A01767_0023</name>
</gene>
<dbReference type="EMBL" id="MT142167">
    <property type="protein sequence ID" value="QJA75502.1"/>
    <property type="molecule type" value="Genomic_DNA"/>
</dbReference>
<proteinExistence type="predicted"/>
<protein>
    <submittedName>
        <fullName evidence="1">Putative ATPase domain containing protein</fullName>
    </submittedName>
</protein>